<organism evidence="2 3">
    <name type="scientific">Flavobacterium hungaricum</name>
    <dbReference type="NCBI Taxonomy" id="2082725"/>
    <lineage>
        <taxon>Bacteria</taxon>
        <taxon>Pseudomonadati</taxon>
        <taxon>Bacteroidota</taxon>
        <taxon>Flavobacteriia</taxon>
        <taxon>Flavobacteriales</taxon>
        <taxon>Flavobacteriaceae</taxon>
        <taxon>Flavobacterium</taxon>
    </lineage>
</organism>
<name>A0ABR9TRH4_9FLAO</name>
<evidence type="ECO:0000313" key="3">
    <source>
        <dbReference type="Proteomes" id="UP000640614"/>
    </source>
</evidence>
<dbReference type="RefSeq" id="WP_194141102.1">
    <property type="nucleotide sequence ID" value="NZ_PRDM01000006.1"/>
</dbReference>
<accession>A0ABR9TRH4</accession>
<keyword evidence="3" id="KW-1185">Reference proteome</keyword>
<proteinExistence type="predicted"/>
<dbReference type="EMBL" id="PRDM01000006">
    <property type="protein sequence ID" value="MBE8727983.1"/>
    <property type="molecule type" value="Genomic_DNA"/>
</dbReference>
<dbReference type="Proteomes" id="UP000640614">
    <property type="component" value="Unassembled WGS sequence"/>
</dbReference>
<feature type="region of interest" description="Disordered" evidence="1">
    <location>
        <begin position="141"/>
        <end position="160"/>
    </location>
</feature>
<comment type="caution">
    <text evidence="2">The sequence shown here is derived from an EMBL/GenBank/DDBJ whole genome shotgun (WGS) entry which is preliminary data.</text>
</comment>
<evidence type="ECO:0000256" key="1">
    <source>
        <dbReference type="SAM" id="MobiDB-lite"/>
    </source>
</evidence>
<gene>
    <name evidence="2" type="ORF">C4F50_23955</name>
</gene>
<protein>
    <submittedName>
        <fullName evidence="2">Uncharacterized protein</fullName>
    </submittedName>
</protein>
<evidence type="ECO:0000313" key="2">
    <source>
        <dbReference type="EMBL" id="MBE8727983.1"/>
    </source>
</evidence>
<reference evidence="2 3" key="1">
    <citation type="submission" date="2018-07" db="EMBL/GenBank/DDBJ databases">
        <title>Genome assembly of strain KB82.</title>
        <authorList>
            <person name="Kukolya J."/>
            <person name="Horvath B."/>
            <person name="Nagy I."/>
            <person name="Toth A."/>
        </authorList>
    </citation>
    <scope>NUCLEOTIDE SEQUENCE [LARGE SCALE GENOMIC DNA]</scope>
    <source>
        <strain evidence="2 3">Kb82</strain>
    </source>
</reference>
<sequence>MLRQSLLSEEQKETLKEIRDANYQTLSGNDKNGIPFLKHVFELHFKIFGETCSSCPSKIGGYISKLKNFNPDKMELVKEKSKFELNDGVIIPVPGTSDVYSKHNLTDDDAIRILAKNPNRRSLFRVVPENLEQLLEEYVENDNTDEAGNSKNKSDQDSESVVIGEHKVTVEEAISLLGKLNIQSKATTVTGVSKKVKELTPEQLNELVVIIELSLKPKVKTIDELKEDFDTASLKFKELEASGTDEEKEAAFEVMEAAQIALEEAEQGQ</sequence>